<evidence type="ECO:0000256" key="10">
    <source>
        <dbReference type="RuleBase" id="RU368065"/>
    </source>
</evidence>
<name>A0AAV1C2J1_OLDCO</name>
<dbReference type="PANTHER" id="PTHR14467:SF0">
    <property type="entry name" value="PROTEIN ARV1"/>
    <property type="match status" value="1"/>
</dbReference>
<accession>A0AAV1C2J1</accession>
<feature type="transmembrane region" description="Helical" evidence="10">
    <location>
        <begin position="223"/>
        <end position="245"/>
    </location>
</feature>
<keyword evidence="7 10" id="KW-0445">Lipid transport</keyword>
<evidence type="ECO:0000256" key="6">
    <source>
        <dbReference type="ARBA" id="ARBA00022989"/>
    </source>
</evidence>
<evidence type="ECO:0000313" key="13">
    <source>
        <dbReference type="Proteomes" id="UP001161247"/>
    </source>
</evidence>
<dbReference type="GO" id="GO:0097036">
    <property type="term" value="P:regulation of plasma membrane sterol distribution"/>
    <property type="evidence" value="ECO:0007669"/>
    <property type="project" value="UniProtKB-UniRule"/>
</dbReference>
<sequence>MVEFEKRLAKLELAMADHQDRWGEHPEVVARVVEARMERFAGELQEVMQQMKDDMLGTLNKMVERCNKSKEESLARVSALQDDVNRLMGELETSRAESARLKARLDAAAVRGTTGAVGTVPRNANPICSILQDNCKRVADEYIECELMIIVIDLILHKPKAYRHLFYNMSSKNALDFEGFLWGSILGFLVLDTYGLLVLNFIIMGRSAKISFVSLLRVYVKILFGSVFGNILFMLVILTGSTKFLDVPTMGLRNKDTVLAILFSSYFKIFLIATMVWEFPSSVILLIDMFVLSSSTVALKGEAYLMIGNKDTLFGLCMSYVAFFKFNQLKYLGLIWSENEILCMNSCYIL</sequence>
<evidence type="ECO:0000256" key="3">
    <source>
        <dbReference type="ARBA" id="ARBA00022448"/>
    </source>
</evidence>
<organism evidence="12 13">
    <name type="scientific">Oldenlandia corymbosa var. corymbosa</name>
    <dbReference type="NCBI Taxonomy" id="529605"/>
    <lineage>
        <taxon>Eukaryota</taxon>
        <taxon>Viridiplantae</taxon>
        <taxon>Streptophyta</taxon>
        <taxon>Embryophyta</taxon>
        <taxon>Tracheophyta</taxon>
        <taxon>Spermatophyta</taxon>
        <taxon>Magnoliopsida</taxon>
        <taxon>eudicotyledons</taxon>
        <taxon>Gunneridae</taxon>
        <taxon>Pentapetalae</taxon>
        <taxon>asterids</taxon>
        <taxon>lamiids</taxon>
        <taxon>Gentianales</taxon>
        <taxon>Rubiaceae</taxon>
        <taxon>Rubioideae</taxon>
        <taxon>Spermacoceae</taxon>
        <taxon>Hedyotis-Oldenlandia complex</taxon>
        <taxon>Oldenlandia</taxon>
    </lineage>
</organism>
<keyword evidence="9 10" id="KW-0472">Membrane</keyword>
<protein>
    <recommendedName>
        <fullName evidence="10">Protein ARV</fullName>
    </recommendedName>
</protein>
<comment type="subcellular location">
    <subcellularLocation>
        <location evidence="1 10">Endoplasmic reticulum membrane</location>
        <topology evidence="1 10">Multi-pass membrane protein</topology>
    </subcellularLocation>
</comment>
<evidence type="ECO:0000256" key="7">
    <source>
        <dbReference type="ARBA" id="ARBA00023055"/>
    </source>
</evidence>
<proteinExistence type="inferred from homology"/>
<dbReference type="AlphaFoldDB" id="A0AAV1C2J1"/>
<evidence type="ECO:0000256" key="1">
    <source>
        <dbReference type="ARBA" id="ARBA00004477"/>
    </source>
</evidence>
<dbReference type="Pfam" id="PF04161">
    <property type="entry name" value="Arv1"/>
    <property type="match status" value="1"/>
</dbReference>
<evidence type="ECO:0000256" key="2">
    <source>
        <dbReference type="ARBA" id="ARBA00009187"/>
    </source>
</evidence>
<keyword evidence="13" id="KW-1185">Reference proteome</keyword>
<evidence type="ECO:0000256" key="9">
    <source>
        <dbReference type="ARBA" id="ARBA00023136"/>
    </source>
</evidence>
<keyword evidence="3 10" id="KW-0813">Transport</keyword>
<gene>
    <name evidence="12" type="ORF">OLC1_LOCUS2092</name>
</gene>
<keyword evidence="8 10" id="KW-0443">Lipid metabolism</keyword>
<comment type="function">
    <text evidence="10">Mediator of sterol homeostasis involved in sterol uptake, trafficking and distribution into membranes.</text>
</comment>
<evidence type="ECO:0000256" key="11">
    <source>
        <dbReference type="SAM" id="Coils"/>
    </source>
</evidence>
<evidence type="ECO:0000313" key="12">
    <source>
        <dbReference type="EMBL" id="CAI9089819.1"/>
    </source>
</evidence>
<evidence type="ECO:0000256" key="8">
    <source>
        <dbReference type="ARBA" id="ARBA00023098"/>
    </source>
</evidence>
<evidence type="ECO:0000256" key="5">
    <source>
        <dbReference type="ARBA" id="ARBA00022824"/>
    </source>
</evidence>
<comment type="similarity">
    <text evidence="2 10">Belongs to the ARV1 family.</text>
</comment>
<keyword evidence="10" id="KW-0746">Sphingolipid metabolism</keyword>
<comment type="function">
    <text evidence="10">Regulates also the sphingolipid metabolism.</text>
</comment>
<dbReference type="InterPro" id="IPR007290">
    <property type="entry name" value="Arv1"/>
</dbReference>
<keyword evidence="5 10" id="KW-0256">Endoplasmic reticulum</keyword>
<evidence type="ECO:0000256" key="4">
    <source>
        <dbReference type="ARBA" id="ARBA00022692"/>
    </source>
</evidence>
<reference evidence="12" key="1">
    <citation type="submission" date="2023-03" db="EMBL/GenBank/DDBJ databases">
        <authorList>
            <person name="Julca I."/>
        </authorList>
    </citation>
    <scope>NUCLEOTIDE SEQUENCE</scope>
</reference>
<dbReference type="GO" id="GO:0032541">
    <property type="term" value="C:cortical endoplasmic reticulum"/>
    <property type="evidence" value="ECO:0007669"/>
    <property type="project" value="TreeGrafter"/>
</dbReference>
<feature type="coiled-coil region" evidence="11">
    <location>
        <begin position="77"/>
        <end position="104"/>
    </location>
</feature>
<keyword evidence="4 10" id="KW-0812">Transmembrane</keyword>
<dbReference type="EMBL" id="OX459118">
    <property type="protein sequence ID" value="CAI9089819.1"/>
    <property type="molecule type" value="Genomic_DNA"/>
</dbReference>
<dbReference type="Proteomes" id="UP001161247">
    <property type="component" value="Chromosome 1"/>
</dbReference>
<feature type="transmembrane region" description="Helical" evidence="10">
    <location>
        <begin position="257"/>
        <end position="277"/>
    </location>
</feature>
<dbReference type="PANTHER" id="PTHR14467">
    <property type="entry name" value="ARV1"/>
    <property type="match status" value="1"/>
</dbReference>
<dbReference type="GO" id="GO:0005794">
    <property type="term" value="C:Golgi apparatus"/>
    <property type="evidence" value="ECO:0007669"/>
    <property type="project" value="TreeGrafter"/>
</dbReference>
<keyword evidence="6 10" id="KW-1133">Transmembrane helix</keyword>
<keyword evidence="11" id="KW-0175">Coiled coil</keyword>
<dbReference type="GO" id="GO:0032366">
    <property type="term" value="P:intracellular sterol transport"/>
    <property type="evidence" value="ECO:0007669"/>
    <property type="project" value="UniProtKB-UniRule"/>
</dbReference>
<dbReference type="GO" id="GO:0006665">
    <property type="term" value="P:sphingolipid metabolic process"/>
    <property type="evidence" value="ECO:0007669"/>
    <property type="project" value="UniProtKB-UniRule"/>
</dbReference>
<feature type="transmembrane region" description="Helical" evidence="10">
    <location>
        <begin position="179"/>
        <end position="203"/>
    </location>
</feature>
<dbReference type="GO" id="GO:0005789">
    <property type="term" value="C:endoplasmic reticulum membrane"/>
    <property type="evidence" value="ECO:0007669"/>
    <property type="project" value="UniProtKB-SubCell"/>
</dbReference>
<dbReference type="GO" id="GO:0016125">
    <property type="term" value="P:sterol metabolic process"/>
    <property type="evidence" value="ECO:0007669"/>
    <property type="project" value="UniProtKB-UniRule"/>
</dbReference>